<evidence type="ECO:0000256" key="1">
    <source>
        <dbReference type="SAM" id="Phobius"/>
    </source>
</evidence>
<organism evidence="2">
    <name type="scientific">marine sediment metagenome</name>
    <dbReference type="NCBI Taxonomy" id="412755"/>
    <lineage>
        <taxon>unclassified sequences</taxon>
        <taxon>metagenomes</taxon>
        <taxon>ecological metagenomes</taxon>
    </lineage>
</organism>
<evidence type="ECO:0000313" key="2">
    <source>
        <dbReference type="EMBL" id="GAH87793.1"/>
    </source>
</evidence>
<keyword evidence="1" id="KW-1133">Transmembrane helix</keyword>
<keyword evidence="1" id="KW-0812">Transmembrane</keyword>
<gene>
    <name evidence="2" type="ORF">S03H2_62005</name>
</gene>
<comment type="caution">
    <text evidence="2">The sequence shown here is derived from an EMBL/GenBank/DDBJ whole genome shotgun (WGS) entry which is preliminary data.</text>
</comment>
<feature type="transmembrane region" description="Helical" evidence="1">
    <location>
        <begin position="132"/>
        <end position="149"/>
    </location>
</feature>
<dbReference type="EMBL" id="BARU01040068">
    <property type="protein sequence ID" value="GAH87793.1"/>
    <property type="molecule type" value="Genomic_DNA"/>
</dbReference>
<proteinExistence type="predicted"/>
<sequence length="211" mass="24039">QSTFITEVKKALNGRLLLVVLLLGVGIAIGSFLLFIPSIIIYGFFIFYIFTYHSEEGNKPLKEARDVARGAFGKLVGIFILSNLVVFICDIIFQLFADPFLIQMYDATWYNPSTRNYGSIILYDLLYNIPEILLTPLFICFLTSLYGFLKTNRKQQFQYLTPSYQPSESFDASNAEVSKDISSGMYCPFCGKRTPRIEFCAHCGEKINFEI</sequence>
<feature type="non-terminal residue" evidence="2">
    <location>
        <position position="1"/>
    </location>
</feature>
<dbReference type="AlphaFoldDB" id="X1L0R4"/>
<feature type="transmembrane region" description="Helical" evidence="1">
    <location>
        <begin position="71"/>
        <end position="96"/>
    </location>
</feature>
<accession>X1L0R4</accession>
<protein>
    <submittedName>
        <fullName evidence="2">Uncharacterized protein</fullName>
    </submittedName>
</protein>
<feature type="transmembrane region" description="Helical" evidence="1">
    <location>
        <begin position="17"/>
        <end position="50"/>
    </location>
</feature>
<reference evidence="2" key="1">
    <citation type="journal article" date="2014" name="Front. Microbiol.">
        <title>High frequency of phylogenetically diverse reductive dehalogenase-homologous genes in deep subseafloor sedimentary metagenomes.</title>
        <authorList>
            <person name="Kawai M."/>
            <person name="Futagami T."/>
            <person name="Toyoda A."/>
            <person name="Takaki Y."/>
            <person name="Nishi S."/>
            <person name="Hori S."/>
            <person name="Arai W."/>
            <person name="Tsubouchi T."/>
            <person name="Morono Y."/>
            <person name="Uchiyama I."/>
            <person name="Ito T."/>
            <person name="Fujiyama A."/>
            <person name="Inagaki F."/>
            <person name="Takami H."/>
        </authorList>
    </citation>
    <scope>NUCLEOTIDE SEQUENCE</scope>
    <source>
        <strain evidence="2">Expedition CK06-06</strain>
    </source>
</reference>
<name>X1L0R4_9ZZZZ</name>
<keyword evidence="1" id="KW-0472">Membrane</keyword>